<dbReference type="PANTHER" id="PTHR46796">
    <property type="entry name" value="HTH-TYPE TRANSCRIPTIONAL ACTIVATOR RHAS-RELATED"/>
    <property type="match status" value="1"/>
</dbReference>
<accession>A0A1H1AD36</accession>
<dbReference type="InterPro" id="IPR018062">
    <property type="entry name" value="HTH_AraC-typ_CS"/>
</dbReference>
<dbReference type="KEGG" id="acry:AC20117_12960"/>
<dbReference type="Pfam" id="PF14525">
    <property type="entry name" value="AraC_binding_2"/>
    <property type="match status" value="1"/>
</dbReference>
<protein>
    <submittedName>
        <fullName evidence="5">AraC-type DNA-binding protein</fullName>
    </submittedName>
</protein>
<dbReference type="PROSITE" id="PS01124">
    <property type="entry name" value="HTH_ARAC_FAMILY_2"/>
    <property type="match status" value="1"/>
</dbReference>
<dbReference type="Gene3D" id="1.10.10.60">
    <property type="entry name" value="Homeodomain-like"/>
    <property type="match status" value="1"/>
</dbReference>
<keyword evidence="6" id="KW-1185">Reference proteome</keyword>
<keyword evidence="1" id="KW-0805">Transcription regulation</keyword>
<dbReference type="SMART" id="SM00342">
    <property type="entry name" value="HTH_ARAC"/>
    <property type="match status" value="1"/>
</dbReference>
<evidence type="ECO:0000256" key="3">
    <source>
        <dbReference type="ARBA" id="ARBA00023163"/>
    </source>
</evidence>
<gene>
    <name evidence="5" type="ORF">SAMN04489742_0872</name>
</gene>
<dbReference type="InterPro" id="IPR009057">
    <property type="entry name" value="Homeodomain-like_sf"/>
</dbReference>
<dbReference type="InterPro" id="IPR020449">
    <property type="entry name" value="Tscrpt_reg_AraC-type_HTH"/>
</dbReference>
<dbReference type="InterPro" id="IPR050204">
    <property type="entry name" value="AraC_XylS_family_regulators"/>
</dbReference>
<proteinExistence type="predicted"/>
<dbReference type="AlphaFoldDB" id="A0A1H1AD36"/>
<evidence type="ECO:0000256" key="2">
    <source>
        <dbReference type="ARBA" id="ARBA00023125"/>
    </source>
</evidence>
<dbReference type="InterPro" id="IPR035418">
    <property type="entry name" value="AraC-bd_2"/>
</dbReference>
<dbReference type="InterPro" id="IPR018060">
    <property type="entry name" value="HTH_AraC"/>
</dbReference>
<evidence type="ECO:0000313" key="5">
    <source>
        <dbReference type="EMBL" id="SDQ37635.1"/>
    </source>
</evidence>
<organism evidence="5 6">
    <name type="scientific">Crystallibacter crystallopoietes</name>
    <dbReference type="NCBI Taxonomy" id="37928"/>
    <lineage>
        <taxon>Bacteria</taxon>
        <taxon>Bacillati</taxon>
        <taxon>Actinomycetota</taxon>
        <taxon>Actinomycetes</taxon>
        <taxon>Micrococcales</taxon>
        <taxon>Micrococcaceae</taxon>
        <taxon>Crystallibacter</taxon>
    </lineage>
</organism>
<evidence type="ECO:0000313" key="6">
    <source>
        <dbReference type="Proteomes" id="UP000181917"/>
    </source>
</evidence>
<dbReference type="EMBL" id="FNKH01000002">
    <property type="protein sequence ID" value="SDQ37635.1"/>
    <property type="molecule type" value="Genomic_DNA"/>
</dbReference>
<evidence type="ECO:0000259" key="4">
    <source>
        <dbReference type="PROSITE" id="PS01124"/>
    </source>
</evidence>
<dbReference type="GO" id="GO:0003700">
    <property type="term" value="F:DNA-binding transcription factor activity"/>
    <property type="evidence" value="ECO:0007669"/>
    <property type="project" value="InterPro"/>
</dbReference>
<dbReference type="GO" id="GO:0043565">
    <property type="term" value="F:sequence-specific DNA binding"/>
    <property type="evidence" value="ECO:0007669"/>
    <property type="project" value="InterPro"/>
</dbReference>
<feature type="domain" description="HTH araC/xylS-type" evidence="4">
    <location>
        <begin position="220"/>
        <end position="321"/>
    </location>
</feature>
<sequence length="328" mass="35661">MLPGSRPAKLLKFNTNGIPATNRVQLWEHHNSKALIPLDIRTMDDAPLQASEVNLHFPSLKFAQVKGSAQVVERNERFIRQNPMGAIAVFFALEGEAFFYYGDGQESLKPGQAVIYDADRPFLRGFCKGLRELVLTIPRDDYLELSGGKPLLKPRVFNFNQGEAANRHMLALAKLVSGTIAGQAQPSPSADLDRAEDAALELLGLVIGGDRSGTGAGYLATARSYIEDRLGDPQLSAAEVAAAVGISERHLTRIFAEAGEPPSLYVLGRRLEQARAMLSDLTQRTTPVGQISAQAGFASQSYFTRAFKARFGATPLQLRKKALLDVAP</sequence>
<dbReference type="PANTHER" id="PTHR46796:SF6">
    <property type="entry name" value="ARAC SUBFAMILY"/>
    <property type="match status" value="1"/>
</dbReference>
<dbReference type="PRINTS" id="PR00032">
    <property type="entry name" value="HTHARAC"/>
</dbReference>
<dbReference type="Proteomes" id="UP000181917">
    <property type="component" value="Unassembled WGS sequence"/>
</dbReference>
<keyword evidence="2 5" id="KW-0238">DNA-binding</keyword>
<dbReference type="SUPFAM" id="SSF46689">
    <property type="entry name" value="Homeodomain-like"/>
    <property type="match status" value="1"/>
</dbReference>
<reference evidence="5 6" key="1">
    <citation type="submission" date="2016-10" db="EMBL/GenBank/DDBJ databases">
        <authorList>
            <person name="de Groot N.N."/>
        </authorList>
    </citation>
    <scope>NUCLEOTIDE SEQUENCE [LARGE SCALE GENOMIC DNA]</scope>
    <source>
        <strain evidence="5 6">DSM 20117</strain>
    </source>
</reference>
<evidence type="ECO:0000256" key="1">
    <source>
        <dbReference type="ARBA" id="ARBA00023015"/>
    </source>
</evidence>
<dbReference type="PROSITE" id="PS00041">
    <property type="entry name" value="HTH_ARAC_FAMILY_1"/>
    <property type="match status" value="1"/>
</dbReference>
<dbReference type="STRING" id="37928.SAMN04489742_0872"/>
<name>A0A1H1AD36_9MICC</name>
<keyword evidence="3" id="KW-0804">Transcription</keyword>
<dbReference type="Pfam" id="PF12833">
    <property type="entry name" value="HTH_18"/>
    <property type="match status" value="1"/>
</dbReference>